<dbReference type="AlphaFoldDB" id="A0AAE3QKE5"/>
<dbReference type="EC" id="2.-.-.-" evidence="2"/>
<proteinExistence type="predicted"/>
<dbReference type="RefSeq" id="WP_313977297.1">
    <property type="nucleotide sequence ID" value="NZ_JASJOS010000003.1"/>
</dbReference>
<evidence type="ECO:0000259" key="1">
    <source>
        <dbReference type="PROSITE" id="PS51186"/>
    </source>
</evidence>
<accession>A0AAE3QKE5</accession>
<feature type="domain" description="N-acetyltransferase" evidence="1">
    <location>
        <begin position="4"/>
        <end position="166"/>
    </location>
</feature>
<dbReference type="SUPFAM" id="SSF55729">
    <property type="entry name" value="Acyl-CoA N-acyltransferases (Nat)"/>
    <property type="match status" value="1"/>
</dbReference>
<reference evidence="2" key="1">
    <citation type="submission" date="2023-05" db="EMBL/GenBank/DDBJ databases">
        <authorList>
            <person name="Zhang X."/>
        </authorList>
    </citation>
    <scope>NUCLEOTIDE SEQUENCE</scope>
    <source>
        <strain evidence="2">YF14B1</strain>
    </source>
</reference>
<dbReference type="EMBL" id="JASJOS010000003">
    <property type="protein sequence ID" value="MDJ1480540.1"/>
    <property type="molecule type" value="Genomic_DNA"/>
</dbReference>
<dbReference type="PANTHER" id="PTHR43415">
    <property type="entry name" value="SPERMIDINE N(1)-ACETYLTRANSFERASE"/>
    <property type="match status" value="1"/>
</dbReference>
<protein>
    <submittedName>
        <fullName evidence="2">GNAT family protein</fullName>
        <ecNumber evidence="2">2.-.-.-</ecNumber>
    </submittedName>
</protein>
<name>A0AAE3QKE5_9BACT</name>
<sequence length="172" mass="19708">MSQIQLEPFTSADFDQFIGWITSEKALIQFAGPTFQYPVTREQLEKHIASESRAIFRVRNITHNSIVGHAEMIVNKDNESGRLALVLIGDPDMRGKGLGKELIRELLSLGFNKMNLHRLELNVYAFNHSAIACYQQVGFRIEGILRENQRVGNQFWSTIVMSILKNEWESQL</sequence>
<evidence type="ECO:0000313" key="2">
    <source>
        <dbReference type="EMBL" id="MDJ1480540.1"/>
    </source>
</evidence>
<dbReference type="CDD" id="cd04301">
    <property type="entry name" value="NAT_SF"/>
    <property type="match status" value="1"/>
</dbReference>
<dbReference type="InterPro" id="IPR000182">
    <property type="entry name" value="GNAT_dom"/>
</dbReference>
<gene>
    <name evidence="2" type="ORF">QNI16_08595</name>
</gene>
<dbReference type="Proteomes" id="UP001241110">
    <property type="component" value="Unassembled WGS sequence"/>
</dbReference>
<dbReference type="PROSITE" id="PS51186">
    <property type="entry name" value="GNAT"/>
    <property type="match status" value="1"/>
</dbReference>
<dbReference type="Pfam" id="PF00583">
    <property type="entry name" value="Acetyltransf_1"/>
    <property type="match status" value="1"/>
</dbReference>
<dbReference type="Gene3D" id="3.40.630.30">
    <property type="match status" value="1"/>
</dbReference>
<dbReference type="GO" id="GO:0016747">
    <property type="term" value="F:acyltransferase activity, transferring groups other than amino-acyl groups"/>
    <property type="evidence" value="ECO:0007669"/>
    <property type="project" value="InterPro"/>
</dbReference>
<dbReference type="InterPro" id="IPR016181">
    <property type="entry name" value="Acyl_CoA_acyltransferase"/>
</dbReference>
<evidence type="ECO:0000313" key="3">
    <source>
        <dbReference type="Proteomes" id="UP001241110"/>
    </source>
</evidence>
<organism evidence="2 3">
    <name type="scientific">Xanthocytophaga flava</name>
    <dbReference type="NCBI Taxonomy" id="3048013"/>
    <lineage>
        <taxon>Bacteria</taxon>
        <taxon>Pseudomonadati</taxon>
        <taxon>Bacteroidota</taxon>
        <taxon>Cytophagia</taxon>
        <taxon>Cytophagales</taxon>
        <taxon>Rhodocytophagaceae</taxon>
        <taxon>Xanthocytophaga</taxon>
    </lineage>
</organism>
<dbReference type="PANTHER" id="PTHR43415:SF5">
    <property type="entry name" value="ACETYLTRANSFERASE"/>
    <property type="match status" value="1"/>
</dbReference>
<comment type="caution">
    <text evidence="2">The sequence shown here is derived from an EMBL/GenBank/DDBJ whole genome shotgun (WGS) entry which is preliminary data.</text>
</comment>
<keyword evidence="2" id="KW-0808">Transferase</keyword>